<protein>
    <submittedName>
        <fullName evidence="2">BQ5605_C012g07026 protein</fullName>
    </submittedName>
</protein>
<evidence type="ECO:0000313" key="2">
    <source>
        <dbReference type="EMBL" id="SGY16915.1"/>
    </source>
</evidence>
<gene>
    <name evidence="2" type="primary">BQ5605_C012g07026</name>
    <name evidence="2" type="ORF">BQ5605_C012G07026</name>
</gene>
<feature type="region of interest" description="Disordered" evidence="1">
    <location>
        <begin position="132"/>
        <end position="195"/>
    </location>
</feature>
<sequence>MTERFLDTDVPSPFSGATDEALDFSIPLHDLASAASAQVNASTLIPRAEPFEDHDEHDAGEDDDLNHNQDHTLDFGLDTAPISSEPLLPAYPGESATAPGIVHELEPHPPRQEELFRPKIDLLEAHSDIFTGSTLSPIPSTPAATAENSDGGAPTTSSLKRRASSELPLPTTSSGPAPSFPLEPDFNATSDELEDSPMHRAAKSASQWNSLLRWARHQRGPQWDYATCQYHVDRSTPEYYAGVERSTALASALPSHISHNASGVASPAFSGPGTPAHEVAGVYDSGRPRRTRAGAR</sequence>
<accession>A0A2X0NQ85</accession>
<organism evidence="2 3">
    <name type="scientific">Microbotryum silenes-dioicae</name>
    <dbReference type="NCBI Taxonomy" id="796604"/>
    <lineage>
        <taxon>Eukaryota</taxon>
        <taxon>Fungi</taxon>
        <taxon>Dikarya</taxon>
        <taxon>Basidiomycota</taxon>
        <taxon>Pucciniomycotina</taxon>
        <taxon>Microbotryomycetes</taxon>
        <taxon>Microbotryales</taxon>
        <taxon>Microbotryaceae</taxon>
        <taxon>Microbotryum</taxon>
    </lineage>
</organism>
<evidence type="ECO:0000313" key="3">
    <source>
        <dbReference type="Proteomes" id="UP000249464"/>
    </source>
</evidence>
<keyword evidence="3" id="KW-1185">Reference proteome</keyword>
<dbReference type="STRING" id="796604.A0A2X0NQ85"/>
<feature type="compositionally biased region" description="Polar residues" evidence="1">
    <location>
        <begin position="132"/>
        <end position="158"/>
    </location>
</feature>
<feature type="region of interest" description="Disordered" evidence="1">
    <location>
        <begin position="264"/>
        <end position="296"/>
    </location>
</feature>
<feature type="region of interest" description="Disordered" evidence="1">
    <location>
        <begin position="52"/>
        <end position="72"/>
    </location>
</feature>
<dbReference type="AlphaFoldDB" id="A0A2X0NQ85"/>
<dbReference type="EMBL" id="FQNC01000014">
    <property type="protein sequence ID" value="SGY16915.1"/>
    <property type="molecule type" value="Genomic_DNA"/>
</dbReference>
<reference evidence="2 3" key="1">
    <citation type="submission" date="2016-11" db="EMBL/GenBank/DDBJ databases">
        <authorList>
            <person name="Jaros S."/>
            <person name="Januszkiewicz K."/>
            <person name="Wedrychowicz H."/>
        </authorList>
    </citation>
    <scope>NUCLEOTIDE SEQUENCE [LARGE SCALE GENOMIC DNA]</scope>
</reference>
<evidence type="ECO:0000256" key="1">
    <source>
        <dbReference type="SAM" id="MobiDB-lite"/>
    </source>
</evidence>
<proteinExistence type="predicted"/>
<name>A0A2X0NQ85_9BASI</name>
<dbReference type="Proteomes" id="UP000249464">
    <property type="component" value="Unassembled WGS sequence"/>
</dbReference>